<evidence type="ECO:0000313" key="1">
    <source>
        <dbReference type="EMBL" id="GAA4950942.1"/>
    </source>
</evidence>
<protein>
    <submittedName>
        <fullName evidence="1">Uncharacterized protein</fullName>
    </submittedName>
</protein>
<accession>A0ABP9GS60</accession>
<reference evidence="2" key="1">
    <citation type="journal article" date="2019" name="Int. J. Syst. Evol. Microbiol.">
        <title>The Global Catalogue of Microorganisms (GCM) 10K type strain sequencing project: providing services to taxonomists for standard genome sequencing and annotation.</title>
        <authorList>
            <consortium name="The Broad Institute Genomics Platform"/>
            <consortium name="The Broad Institute Genome Sequencing Center for Infectious Disease"/>
            <person name="Wu L."/>
            <person name="Ma J."/>
        </authorList>
    </citation>
    <scope>NUCLEOTIDE SEQUENCE [LARGE SCALE GENOMIC DNA]</scope>
    <source>
        <strain evidence="2">JCM 18123</strain>
    </source>
</reference>
<comment type="caution">
    <text evidence="1">The sequence shown here is derived from an EMBL/GenBank/DDBJ whole genome shotgun (WGS) entry which is preliminary data.</text>
</comment>
<evidence type="ECO:0000313" key="2">
    <source>
        <dbReference type="Proteomes" id="UP001499993"/>
    </source>
</evidence>
<gene>
    <name evidence="1" type="ORF">GCM10023224_39220</name>
</gene>
<dbReference type="Proteomes" id="UP001499993">
    <property type="component" value="Unassembled WGS sequence"/>
</dbReference>
<sequence length="112" mass="12127">MRIADAPARARITADLHALADFLQTRPAVPVPEITRLELTYFPSGSDSDQIIEVDRAAEALGTVARWQGAHYVAHHRIGAAAYRAVAIPSKACRAHEALMSYHGAIDPAPFI</sequence>
<organism evidence="1 2">
    <name type="scientific">Streptomonospora halophila</name>
    <dbReference type="NCBI Taxonomy" id="427369"/>
    <lineage>
        <taxon>Bacteria</taxon>
        <taxon>Bacillati</taxon>
        <taxon>Actinomycetota</taxon>
        <taxon>Actinomycetes</taxon>
        <taxon>Streptosporangiales</taxon>
        <taxon>Nocardiopsidaceae</taxon>
        <taxon>Streptomonospora</taxon>
    </lineage>
</organism>
<dbReference type="EMBL" id="BAABIK010000024">
    <property type="protein sequence ID" value="GAA4950942.1"/>
    <property type="molecule type" value="Genomic_DNA"/>
</dbReference>
<name>A0ABP9GS60_9ACTN</name>
<proteinExistence type="predicted"/>
<dbReference type="RefSeq" id="WP_345558020.1">
    <property type="nucleotide sequence ID" value="NZ_BAABIK010000024.1"/>
</dbReference>
<keyword evidence="2" id="KW-1185">Reference proteome</keyword>